<name>A0A0E9W371_ANGAN</name>
<evidence type="ECO:0000313" key="1">
    <source>
        <dbReference type="EMBL" id="JAH83963.1"/>
    </source>
</evidence>
<protein>
    <submittedName>
        <fullName evidence="1">Uncharacterized protein</fullName>
    </submittedName>
</protein>
<accession>A0A0E9W371</accession>
<proteinExistence type="predicted"/>
<organism evidence="1">
    <name type="scientific">Anguilla anguilla</name>
    <name type="common">European freshwater eel</name>
    <name type="synonym">Muraena anguilla</name>
    <dbReference type="NCBI Taxonomy" id="7936"/>
    <lineage>
        <taxon>Eukaryota</taxon>
        <taxon>Metazoa</taxon>
        <taxon>Chordata</taxon>
        <taxon>Craniata</taxon>
        <taxon>Vertebrata</taxon>
        <taxon>Euteleostomi</taxon>
        <taxon>Actinopterygii</taxon>
        <taxon>Neopterygii</taxon>
        <taxon>Teleostei</taxon>
        <taxon>Anguilliformes</taxon>
        <taxon>Anguillidae</taxon>
        <taxon>Anguilla</taxon>
    </lineage>
</organism>
<dbReference type="AlphaFoldDB" id="A0A0E9W371"/>
<sequence>MVILFYSDFIAGQEKMTPHLLFPFTV</sequence>
<reference evidence="1" key="2">
    <citation type="journal article" date="2015" name="Fish Shellfish Immunol.">
        <title>Early steps in the European eel (Anguilla anguilla)-Vibrio vulnificus interaction in the gills: Role of the RtxA13 toxin.</title>
        <authorList>
            <person name="Callol A."/>
            <person name="Pajuelo D."/>
            <person name="Ebbesson L."/>
            <person name="Teles M."/>
            <person name="MacKenzie S."/>
            <person name="Amaro C."/>
        </authorList>
    </citation>
    <scope>NUCLEOTIDE SEQUENCE</scope>
</reference>
<dbReference type="EMBL" id="GBXM01024614">
    <property type="protein sequence ID" value="JAH83963.1"/>
    <property type="molecule type" value="Transcribed_RNA"/>
</dbReference>
<reference evidence="1" key="1">
    <citation type="submission" date="2014-11" db="EMBL/GenBank/DDBJ databases">
        <authorList>
            <person name="Amaro Gonzalez C."/>
        </authorList>
    </citation>
    <scope>NUCLEOTIDE SEQUENCE</scope>
</reference>